<evidence type="ECO:0000313" key="4">
    <source>
        <dbReference type="Proteomes" id="UP001409585"/>
    </source>
</evidence>
<dbReference type="Pfam" id="PF00550">
    <property type="entry name" value="PP-binding"/>
    <property type="match status" value="1"/>
</dbReference>
<dbReference type="PANTHER" id="PTHR45527:SF1">
    <property type="entry name" value="FATTY ACID SYNTHASE"/>
    <property type="match status" value="1"/>
</dbReference>
<keyword evidence="1" id="KW-1133">Transmembrane helix</keyword>
<dbReference type="NCBIfam" id="TIGR02353">
    <property type="entry name" value="NRPS_term_dom"/>
    <property type="match status" value="1"/>
</dbReference>
<dbReference type="PROSITE" id="PS00455">
    <property type="entry name" value="AMP_BINDING"/>
    <property type="match status" value="1"/>
</dbReference>
<dbReference type="EMBL" id="BAABLX010000009">
    <property type="protein sequence ID" value="GAA4937723.1"/>
    <property type="molecule type" value="Genomic_DNA"/>
</dbReference>
<feature type="transmembrane region" description="Helical" evidence="1">
    <location>
        <begin position="881"/>
        <end position="905"/>
    </location>
</feature>
<dbReference type="SUPFAM" id="SSF51161">
    <property type="entry name" value="Trimeric LpxA-like enzymes"/>
    <property type="match status" value="2"/>
</dbReference>
<feature type="transmembrane region" description="Helical" evidence="1">
    <location>
        <begin position="650"/>
        <end position="672"/>
    </location>
</feature>
<dbReference type="InterPro" id="IPR000873">
    <property type="entry name" value="AMP-dep_synth/lig_dom"/>
</dbReference>
<keyword evidence="1" id="KW-0812">Transmembrane</keyword>
<feature type="transmembrane region" description="Helical" evidence="1">
    <location>
        <begin position="1132"/>
        <end position="1159"/>
    </location>
</feature>
<dbReference type="InterPro" id="IPR011004">
    <property type="entry name" value="Trimer_LpxA-like_sf"/>
</dbReference>
<proteinExistence type="predicted"/>
<dbReference type="PROSITE" id="PS50075">
    <property type="entry name" value="CARRIER"/>
    <property type="match status" value="1"/>
</dbReference>
<comment type="caution">
    <text evidence="3">The sequence shown here is derived from an EMBL/GenBank/DDBJ whole genome shotgun (WGS) entry which is preliminary data.</text>
</comment>
<dbReference type="GO" id="GO:0031177">
    <property type="term" value="F:phosphopantetheine binding"/>
    <property type="evidence" value="ECO:0007669"/>
    <property type="project" value="TreeGrafter"/>
</dbReference>
<sequence>MTSLNQFDAEMATRGLLVQTDFNNHSRWQPGLRMHHLFETKVDEFIGSGQSDHLAVDSQEGCLTYPQLDARANQLAHWLMQQGYGPGDVIALLLDKSAWSYIAMLAVQKIHAAYVPLDPSFPQDRIDFIVEDAKVRLLLTQKQFGEPLTELDIAVIALDDISQALAQCSSLRPALANAACDSQLAYIIYTSGSTGKPKGVPISQANIVNFIAVACEVYGYQSNDRVYQGLTIAFDFAVEEIWVPLAVGATLLPNQTGSSLLGDDLHTFLQTNQATAMCCVPTLLQTIDQDLPALRLLIVSGEACPRDLIERWWSPQRAILNAYGPTETTVTATLKFSQPGEAVTIGKPLPTYTVLVLDPDTQALLPMGQEGEICVAGIGLAQGYLNRPEQTAKAFIPDHINVPNNPSGMIYRTGDLGAINPRGDVEYRGRIDLQVKVRGYRIELTEIESTLLRLPGIGQAVVDTFEPMPGAKELVAYYTAGNGDAPPCQDEIVAFLRAELPAYMVPAYYEPLATIPMLSSDKANRKALPKPQGQRMNAGNRVHVEASTELEREICHALAELLQLDKVSVQDHFFDDLGATSLLMAKLGATLRARLPQHAIAIKDFYTSPTVAALAETLNSSQADANLGVHQEAWYTPGRIAYWLCGCAQMAVYLTVMVATVALGWPVIGWVTEADSAVGVFTRTAAAGSATFIGWTAFSVAAKWLLIGRWQQQQIPLWSRQYFRFWLARLLVQMSPMLMFRGTPLYNVYLRMLGARIGNNVVIECREMPLCTDLIAIGDHTVVRQDSILATYKARSNRLITGTIELGSNVVVGEGSVLDINTRMGDNAQLAHASCLLEGQAICANASYHGNPASPTESNFRYGGSEQVSRSRLVLYSLSQLILPFWILTPAFVVVLWWFASWLALPQFENLSATSFITLFDEVAVLFFGTLIAGLASTFCFTRIANRFIKPGKQYVMYGVHYAVARYIKRVSNIPFYTTLFGDSSYVTTYMQWLGYKLGKVFQTGSNFGVNQQQDNPLLCSIGERTMVSDGLKILNLQESSTAFCLQPVNIGRDLFMGNALYYPAEAQVGNNCLLATKVMLPIDGKIKENTGLLGSPSFEIPRAVESAEGIETASESRLREQRLGAKNRHNIISMLLFLGSNLVAMYGTVVIASVAAVVDNMYGAGVWLLALMAELAFTLAWFIFVERAALGFGRMQPMLVSIYDPRYWSVERYWKLSETPLKRMWKGTPMRNLLNRALGIKVGKMVFDDGVGISEKTLVEYGDYCNLNAHSFMQSHSLEDGIFKSDHIKVGHQCVLDVQAFLHYGVRTENNILAGADAFVMKGETLTHQTAWRGNPAEPIALLNEQAAQYQHRELKKPKATLTDVSVPPPPKETDLVARTALDG</sequence>
<dbReference type="CDD" id="cd05930">
    <property type="entry name" value="A_NRPS"/>
    <property type="match status" value="1"/>
</dbReference>
<dbReference type="InterPro" id="IPR036736">
    <property type="entry name" value="ACP-like_sf"/>
</dbReference>
<dbReference type="Proteomes" id="UP001409585">
    <property type="component" value="Unassembled WGS sequence"/>
</dbReference>
<dbReference type="InterPro" id="IPR012728">
    <property type="entry name" value="Pls/PosA_C"/>
</dbReference>
<accession>A0AAV3U0F0</accession>
<name>A0AAV3U0F0_9ALTE</name>
<feature type="transmembrane region" description="Helical" evidence="1">
    <location>
        <begin position="1165"/>
        <end position="1186"/>
    </location>
</feature>
<evidence type="ECO:0000313" key="3">
    <source>
        <dbReference type="EMBL" id="GAA4937723.1"/>
    </source>
</evidence>
<dbReference type="GO" id="GO:0044550">
    <property type="term" value="P:secondary metabolite biosynthetic process"/>
    <property type="evidence" value="ECO:0007669"/>
    <property type="project" value="TreeGrafter"/>
</dbReference>
<dbReference type="NCBIfam" id="TIGR01733">
    <property type="entry name" value="AA-adenyl-dom"/>
    <property type="match status" value="1"/>
</dbReference>
<dbReference type="Gene3D" id="3.30.300.30">
    <property type="match status" value="1"/>
</dbReference>
<evidence type="ECO:0000259" key="2">
    <source>
        <dbReference type="PROSITE" id="PS50075"/>
    </source>
</evidence>
<dbReference type="InterPro" id="IPR025110">
    <property type="entry name" value="AMP-bd_C"/>
</dbReference>
<dbReference type="RefSeq" id="WP_345419334.1">
    <property type="nucleotide sequence ID" value="NZ_AP031496.1"/>
</dbReference>
<gene>
    <name evidence="3" type="ORF">GCM10025791_14340</name>
</gene>
<feature type="transmembrane region" description="Helical" evidence="1">
    <location>
        <begin position="925"/>
        <end position="945"/>
    </location>
</feature>
<protein>
    <submittedName>
        <fullName evidence="3">Non-ribosomal peptide synthetase</fullName>
    </submittedName>
</protein>
<dbReference type="InterPro" id="IPR020845">
    <property type="entry name" value="AMP-binding_CS"/>
</dbReference>
<keyword evidence="4" id="KW-1185">Reference proteome</keyword>
<dbReference type="Gene3D" id="1.10.1200.10">
    <property type="entry name" value="ACP-like"/>
    <property type="match status" value="1"/>
</dbReference>
<dbReference type="SUPFAM" id="SSF47336">
    <property type="entry name" value="ACP-like"/>
    <property type="match status" value="1"/>
</dbReference>
<dbReference type="InterPro" id="IPR009081">
    <property type="entry name" value="PP-bd_ACP"/>
</dbReference>
<feature type="transmembrane region" description="Helical" evidence="1">
    <location>
        <begin position="726"/>
        <end position="749"/>
    </location>
</feature>
<dbReference type="InterPro" id="IPR042099">
    <property type="entry name" value="ANL_N_sf"/>
</dbReference>
<evidence type="ECO:0000256" key="1">
    <source>
        <dbReference type="SAM" id="Phobius"/>
    </source>
</evidence>
<reference evidence="4" key="1">
    <citation type="journal article" date="2019" name="Int. J. Syst. Evol. Microbiol.">
        <title>The Global Catalogue of Microorganisms (GCM) 10K type strain sequencing project: providing services to taxonomists for standard genome sequencing and annotation.</title>
        <authorList>
            <consortium name="The Broad Institute Genomics Platform"/>
            <consortium name="The Broad Institute Genome Sequencing Center for Infectious Disease"/>
            <person name="Wu L."/>
            <person name="Ma J."/>
        </authorList>
    </citation>
    <scope>NUCLEOTIDE SEQUENCE [LARGE SCALE GENOMIC DNA]</scope>
    <source>
        <strain evidence="4">JCM 19134</strain>
    </source>
</reference>
<organism evidence="3 4">
    <name type="scientific">Halioxenophilus aromaticivorans</name>
    <dbReference type="NCBI Taxonomy" id="1306992"/>
    <lineage>
        <taxon>Bacteria</taxon>
        <taxon>Pseudomonadati</taxon>
        <taxon>Pseudomonadota</taxon>
        <taxon>Gammaproteobacteria</taxon>
        <taxon>Alteromonadales</taxon>
        <taxon>Alteromonadaceae</taxon>
        <taxon>Halioxenophilus</taxon>
    </lineage>
</organism>
<dbReference type="GO" id="GO:0005737">
    <property type="term" value="C:cytoplasm"/>
    <property type="evidence" value="ECO:0007669"/>
    <property type="project" value="TreeGrafter"/>
</dbReference>
<feature type="domain" description="Carrier" evidence="2">
    <location>
        <begin position="545"/>
        <end position="622"/>
    </location>
</feature>
<dbReference type="SUPFAM" id="SSF56801">
    <property type="entry name" value="Acetyl-CoA synthetase-like"/>
    <property type="match status" value="1"/>
</dbReference>
<feature type="transmembrane region" description="Helical" evidence="1">
    <location>
        <begin position="684"/>
        <end position="706"/>
    </location>
</feature>
<dbReference type="GO" id="GO:0043041">
    <property type="term" value="P:amino acid activation for nonribosomal peptide biosynthetic process"/>
    <property type="evidence" value="ECO:0007669"/>
    <property type="project" value="TreeGrafter"/>
</dbReference>
<dbReference type="FunFam" id="3.40.50.980:FF:000001">
    <property type="entry name" value="Non-ribosomal peptide synthetase"/>
    <property type="match status" value="1"/>
</dbReference>
<dbReference type="Pfam" id="PF13193">
    <property type="entry name" value="AMP-binding_C"/>
    <property type="match status" value="1"/>
</dbReference>
<dbReference type="InterPro" id="IPR010071">
    <property type="entry name" value="AA_adenyl_dom"/>
</dbReference>
<dbReference type="Pfam" id="PF00501">
    <property type="entry name" value="AMP-binding"/>
    <property type="match status" value="1"/>
</dbReference>
<keyword evidence="1" id="KW-0472">Membrane</keyword>
<dbReference type="Gene3D" id="3.40.50.12780">
    <property type="entry name" value="N-terminal domain of ligase-like"/>
    <property type="match status" value="1"/>
</dbReference>
<dbReference type="Gene3D" id="2.160.10.10">
    <property type="entry name" value="Hexapeptide repeat proteins"/>
    <property type="match status" value="2"/>
</dbReference>
<dbReference type="InterPro" id="IPR045851">
    <property type="entry name" value="AMP-bd_C_sf"/>
</dbReference>
<dbReference type="PANTHER" id="PTHR45527">
    <property type="entry name" value="NONRIBOSOMAL PEPTIDE SYNTHETASE"/>
    <property type="match status" value="1"/>
</dbReference>